<dbReference type="PANTHER" id="PTHR43318:SF1">
    <property type="entry name" value="POLYSACCHARIDE BIOSYNTHESIS PROTEIN EPSC-RELATED"/>
    <property type="match status" value="1"/>
</dbReference>
<feature type="transmembrane region" description="Helical" evidence="2">
    <location>
        <begin position="80"/>
        <end position="105"/>
    </location>
</feature>
<dbReference type="CDD" id="cd05237">
    <property type="entry name" value="UDP_invert_4-6DH_SDR_e"/>
    <property type="match status" value="1"/>
</dbReference>
<dbReference type="RefSeq" id="WP_219000844.1">
    <property type="nucleotide sequence ID" value="NZ_CP079194.1"/>
</dbReference>
<keyword evidence="2" id="KW-0472">Membrane</keyword>
<evidence type="ECO:0000259" key="3">
    <source>
        <dbReference type="Pfam" id="PF02719"/>
    </source>
</evidence>
<evidence type="ECO:0000313" key="4">
    <source>
        <dbReference type="EMBL" id="QXT38648.1"/>
    </source>
</evidence>
<feature type="transmembrane region" description="Helical" evidence="2">
    <location>
        <begin position="12"/>
        <end position="31"/>
    </location>
</feature>
<feature type="transmembrane region" description="Helical" evidence="2">
    <location>
        <begin position="111"/>
        <end position="132"/>
    </location>
</feature>
<dbReference type="Pfam" id="PF02719">
    <property type="entry name" value="Polysacc_synt_2"/>
    <property type="match status" value="1"/>
</dbReference>
<dbReference type="AlphaFoldDB" id="A0A8F6Y9K3"/>
<evidence type="ECO:0000313" key="5">
    <source>
        <dbReference type="Proteomes" id="UP000825009"/>
    </source>
</evidence>
<dbReference type="KEGG" id="gce:KYE46_11965"/>
<organism evidence="4 5">
    <name type="scientific">Gymnodinialimonas ceratoperidinii</name>
    <dbReference type="NCBI Taxonomy" id="2856823"/>
    <lineage>
        <taxon>Bacteria</taxon>
        <taxon>Pseudomonadati</taxon>
        <taxon>Pseudomonadota</taxon>
        <taxon>Alphaproteobacteria</taxon>
        <taxon>Rhodobacterales</taxon>
        <taxon>Paracoccaceae</taxon>
        <taxon>Gymnodinialimonas</taxon>
    </lineage>
</organism>
<dbReference type="PANTHER" id="PTHR43318">
    <property type="entry name" value="UDP-N-ACETYLGLUCOSAMINE 4,6-DEHYDRATASE"/>
    <property type="match status" value="1"/>
</dbReference>
<protein>
    <submittedName>
        <fullName evidence="4">Polysaccharide biosynthesis protein</fullName>
    </submittedName>
</protein>
<dbReference type="Proteomes" id="UP000825009">
    <property type="component" value="Chromosome"/>
</dbReference>
<proteinExistence type="predicted"/>
<dbReference type="Pfam" id="PF13727">
    <property type="entry name" value="CoA_binding_3"/>
    <property type="match status" value="1"/>
</dbReference>
<dbReference type="InterPro" id="IPR003869">
    <property type="entry name" value="Polysac_CapD-like"/>
</dbReference>
<feature type="region of interest" description="Disordered" evidence="1">
    <location>
        <begin position="610"/>
        <end position="638"/>
    </location>
</feature>
<keyword evidence="5" id="KW-1185">Reference proteome</keyword>
<keyword evidence="2" id="KW-1133">Transmembrane helix</keyword>
<feature type="transmembrane region" description="Helical" evidence="2">
    <location>
        <begin position="144"/>
        <end position="160"/>
    </location>
</feature>
<sequence length="638" mass="68381">MSVSALSRRQKRLMFLTFDWGLVPIALYLAYALRFGTALPLQQILPSLPQFMVIASLAPLLIVVYRLPWIKLTALDITSLVRIASAAAVFGIVAMAVSYVLTLGAPRSVPIIFAVMFFGLSVGGRTVACLLLQRPWFRPEGVPVAIYGAGAAGIQMASALRRCAEVHPVTFVDDNPALHGLIISGLSVAPPKRLRTMVAGGHVERVLVAMPSLPKTELDALLTRLADLPCEVQVLPSYVDLISGRESEMKTVSPEALLGRDKVALDVPDIATAYAGRSVMVTGAGGSIGSELCRQLLDCNPARIVLFERSELALYQIDREIRALAEARRIEVATRLGSVCDAGRLRAVMASDGVEIVLHAAAYKHVPLVEGNELEGARNNTLGTQVVAAAAEAAGCERFILISTDKAVRPTNIMGASKRMAELVVQDMASRPSGTRFSMVRFGNVLGSSGSVLPLFQEQIRKGGPVTVTHAEVTRYFMTIPEAARLVLLAGAYSTGGEVFVLDMGKPMRILDIARRMIQMSGATVREGRETHGIPIEISGLRPGEKLYEELLIDSASLVATPHEKIMVAQEHSLSQIEVAGMLRELRSAVDDDDAGRVRRTVAAFVKGYQAPNDGAGPKPRPTGLTDATARAASDVPA</sequence>
<feature type="domain" description="Polysaccharide biosynthesis protein CapD-like" evidence="3">
    <location>
        <begin position="279"/>
        <end position="570"/>
    </location>
</feature>
<reference evidence="4 5" key="1">
    <citation type="submission" date="2021-07" db="EMBL/GenBank/DDBJ databases">
        <title>A novel Jannaschia species isolated from marine dinoflagellate Ceratoperidinium margalefii.</title>
        <authorList>
            <person name="Jiang Y."/>
            <person name="Li Z."/>
        </authorList>
    </citation>
    <scope>NUCLEOTIDE SEQUENCE [LARGE SCALE GENOMIC DNA]</scope>
    <source>
        <strain evidence="4 5">J12C1-MA-4</strain>
    </source>
</reference>
<dbReference type="InterPro" id="IPR051203">
    <property type="entry name" value="Polysaccharide_Synthase-Rel"/>
</dbReference>
<gene>
    <name evidence="4" type="ORF">KYE46_11965</name>
</gene>
<dbReference type="EMBL" id="CP079194">
    <property type="protein sequence ID" value="QXT38648.1"/>
    <property type="molecule type" value="Genomic_DNA"/>
</dbReference>
<evidence type="ECO:0000256" key="1">
    <source>
        <dbReference type="SAM" id="MobiDB-lite"/>
    </source>
</evidence>
<feature type="transmembrane region" description="Helical" evidence="2">
    <location>
        <begin position="51"/>
        <end position="68"/>
    </location>
</feature>
<keyword evidence="2" id="KW-0812">Transmembrane</keyword>
<accession>A0A8F6Y9K3</accession>
<name>A0A8F6Y9K3_9RHOB</name>
<evidence type="ECO:0000256" key="2">
    <source>
        <dbReference type="SAM" id="Phobius"/>
    </source>
</evidence>